<dbReference type="SMART" id="SM00220">
    <property type="entry name" value="S_TKc"/>
    <property type="match status" value="1"/>
</dbReference>
<keyword evidence="3" id="KW-0808">Transferase</keyword>
<sequence length="829" mass="87426">MDTYLSKLRGLAAAAANAVQSKLGRDYEFNVGGPATGYSGLWTLYPAQRRSTGQAATVWVFEKQRFFESGANRQLLDEAGRQRVLALLAGEAGQLARLRHPSVLQVVEPLEDTRGALMFATEQVLASLDDLIAARRRAGGGDQSGDDDDLELDDLAIQKGLLQVSKGLQFLHDEARLVHGNVVPGSILVDARGDWKLGGLGFAQAAGRGRGYEHDYGLPRQAQAALDYWAPERALDGAAGPAGDAFALGCLAVAACCGRAPIASRNDVGAYRSELSRLERGGAAGLAALAGVPEPLARAAAGLLQRDPAQRTTLAQFQDSDYFDNVLVATLRYLERLVEQPADQKAAFLRGLPRVVPQFPARVQRRTLLPLLLAQTGDRALAALVLPSVFAVAQGLAPADFAAQALPGLRPLLARAEPPQAAVALLDGLPVLLAKCAAAELSAHVLPMVYAALLSAHADVQDRALRAVPALVGAAGPRDLHDGLLPRVQHVYAKTSSLAHKVRALMCLHQMLPALDRAAIVGRVMPLLARTRTREPAVVMAMLAMYEEIGLNHLDRRAVATDILPVLWAQCVDSRLRAPQFDRFAQVIDRLAARVRSEHRAHLEAAHPPAPQPAPALVADVDADADADVSAVPPGFAAGEPPMRNPLEPAPPMRNPLEPAPLAGAWEWDAPGAAAAAQGRIEADLLSTPSEDAQAADDNAAPLPFIPPPARSQQQHRRQQPSLRLHTPATARGTTTTTTTTSDAARGTNGTAAGHHAPALLPPPPPPPPPRSKLGATRLGPMRLGSPAPHPPASSPLAPSPRPPAAAPRPSQKHAGGKAADLGDFDPFA</sequence>
<feature type="domain" description="Protein kinase" evidence="2">
    <location>
        <begin position="30"/>
        <end position="323"/>
    </location>
</feature>
<name>A0A9W8H9D3_9FUNG</name>
<feature type="region of interest" description="Disordered" evidence="1">
    <location>
        <begin position="629"/>
        <end position="663"/>
    </location>
</feature>
<dbReference type="InterPro" id="IPR051177">
    <property type="entry name" value="CIK-Related_Protein"/>
</dbReference>
<accession>A0A9W8H9D3</accession>
<proteinExistence type="predicted"/>
<reference evidence="3" key="1">
    <citation type="submission" date="2022-07" db="EMBL/GenBank/DDBJ databases">
        <title>Phylogenomic reconstructions and comparative analyses of Kickxellomycotina fungi.</title>
        <authorList>
            <person name="Reynolds N.K."/>
            <person name="Stajich J.E."/>
            <person name="Barry K."/>
            <person name="Grigoriev I.V."/>
            <person name="Crous P."/>
            <person name="Smith M.E."/>
        </authorList>
    </citation>
    <scope>NUCLEOTIDE SEQUENCE</scope>
    <source>
        <strain evidence="3">NBRC 105414</strain>
    </source>
</reference>
<feature type="compositionally biased region" description="Low complexity" evidence="1">
    <location>
        <begin position="720"/>
        <end position="748"/>
    </location>
</feature>
<dbReference type="InterPro" id="IPR011989">
    <property type="entry name" value="ARM-like"/>
</dbReference>
<dbReference type="Gene3D" id="1.25.10.10">
    <property type="entry name" value="Leucine-rich Repeat Variant"/>
    <property type="match status" value="1"/>
</dbReference>
<keyword evidence="4" id="KW-1185">Reference proteome</keyword>
<dbReference type="PANTHER" id="PTHR12984:SF6">
    <property type="entry name" value="SCY1-LIKE PROTEIN 2"/>
    <property type="match status" value="1"/>
</dbReference>
<feature type="compositionally biased region" description="Pro residues" evidence="1">
    <location>
        <begin position="788"/>
        <end position="807"/>
    </location>
</feature>
<dbReference type="Pfam" id="PF00069">
    <property type="entry name" value="Pkinase"/>
    <property type="match status" value="1"/>
</dbReference>
<evidence type="ECO:0000259" key="2">
    <source>
        <dbReference type="PROSITE" id="PS50011"/>
    </source>
</evidence>
<dbReference type="EMBL" id="JANBUL010000216">
    <property type="protein sequence ID" value="KAJ2778674.1"/>
    <property type="molecule type" value="Genomic_DNA"/>
</dbReference>
<dbReference type="OrthoDB" id="79687at2759"/>
<dbReference type="SUPFAM" id="SSF48371">
    <property type="entry name" value="ARM repeat"/>
    <property type="match status" value="1"/>
</dbReference>
<dbReference type="AlphaFoldDB" id="A0A9W8H9D3"/>
<keyword evidence="3" id="KW-0418">Kinase</keyword>
<dbReference type="Gene3D" id="1.10.510.10">
    <property type="entry name" value="Transferase(Phosphotransferase) domain 1"/>
    <property type="match status" value="1"/>
</dbReference>
<dbReference type="PANTHER" id="PTHR12984">
    <property type="entry name" value="SCY1-RELATED S/T PROTEIN KINASE-LIKE"/>
    <property type="match status" value="1"/>
</dbReference>
<evidence type="ECO:0000313" key="4">
    <source>
        <dbReference type="Proteomes" id="UP001140217"/>
    </source>
</evidence>
<gene>
    <name evidence="3" type="primary">ppk32</name>
    <name evidence="3" type="ORF">H4R18_004460</name>
</gene>
<dbReference type="InterPro" id="IPR016024">
    <property type="entry name" value="ARM-type_fold"/>
</dbReference>
<dbReference type="GO" id="GO:0004672">
    <property type="term" value="F:protein kinase activity"/>
    <property type="evidence" value="ECO:0007669"/>
    <property type="project" value="InterPro"/>
</dbReference>
<evidence type="ECO:0000313" key="3">
    <source>
        <dbReference type="EMBL" id="KAJ2778674.1"/>
    </source>
</evidence>
<dbReference type="PROSITE" id="PS50011">
    <property type="entry name" value="PROTEIN_KINASE_DOM"/>
    <property type="match status" value="1"/>
</dbReference>
<dbReference type="InterPro" id="IPR000719">
    <property type="entry name" value="Prot_kinase_dom"/>
</dbReference>
<dbReference type="SUPFAM" id="SSF56112">
    <property type="entry name" value="Protein kinase-like (PK-like)"/>
    <property type="match status" value="1"/>
</dbReference>
<dbReference type="GO" id="GO:0005524">
    <property type="term" value="F:ATP binding"/>
    <property type="evidence" value="ECO:0007669"/>
    <property type="project" value="InterPro"/>
</dbReference>
<protein>
    <submittedName>
        <fullName evidence="3">Protein kinase domain-containing protein ppk32</fullName>
    </submittedName>
</protein>
<feature type="compositionally biased region" description="Pro residues" evidence="1">
    <location>
        <begin position="760"/>
        <end position="771"/>
    </location>
</feature>
<feature type="region of interest" description="Disordered" evidence="1">
    <location>
        <begin position="689"/>
        <end position="829"/>
    </location>
</feature>
<dbReference type="Proteomes" id="UP001140217">
    <property type="component" value="Unassembled WGS sequence"/>
</dbReference>
<comment type="caution">
    <text evidence="3">The sequence shown here is derived from an EMBL/GenBank/DDBJ whole genome shotgun (WGS) entry which is preliminary data.</text>
</comment>
<organism evidence="3 4">
    <name type="scientific">Coemansia javaensis</name>
    <dbReference type="NCBI Taxonomy" id="2761396"/>
    <lineage>
        <taxon>Eukaryota</taxon>
        <taxon>Fungi</taxon>
        <taxon>Fungi incertae sedis</taxon>
        <taxon>Zoopagomycota</taxon>
        <taxon>Kickxellomycotina</taxon>
        <taxon>Kickxellomycetes</taxon>
        <taxon>Kickxellales</taxon>
        <taxon>Kickxellaceae</taxon>
        <taxon>Coemansia</taxon>
    </lineage>
</organism>
<evidence type="ECO:0000256" key="1">
    <source>
        <dbReference type="SAM" id="MobiDB-lite"/>
    </source>
</evidence>
<dbReference type="InterPro" id="IPR011009">
    <property type="entry name" value="Kinase-like_dom_sf"/>
</dbReference>
<dbReference type="Gene3D" id="3.30.200.20">
    <property type="entry name" value="Phosphorylase Kinase, domain 1"/>
    <property type="match status" value="1"/>
</dbReference>